<proteinExistence type="predicted"/>
<name>A0A0E9VW02_ANGAN</name>
<protein>
    <submittedName>
        <fullName evidence="1">Uncharacterized protein</fullName>
    </submittedName>
</protein>
<organism evidence="1">
    <name type="scientific">Anguilla anguilla</name>
    <name type="common">European freshwater eel</name>
    <name type="synonym">Muraena anguilla</name>
    <dbReference type="NCBI Taxonomy" id="7936"/>
    <lineage>
        <taxon>Eukaryota</taxon>
        <taxon>Metazoa</taxon>
        <taxon>Chordata</taxon>
        <taxon>Craniata</taxon>
        <taxon>Vertebrata</taxon>
        <taxon>Euteleostomi</taxon>
        <taxon>Actinopterygii</taxon>
        <taxon>Neopterygii</taxon>
        <taxon>Teleostei</taxon>
        <taxon>Anguilliformes</taxon>
        <taxon>Anguillidae</taxon>
        <taxon>Anguilla</taxon>
    </lineage>
</organism>
<dbReference type="EMBL" id="GBXM01026316">
    <property type="protein sequence ID" value="JAH82261.1"/>
    <property type="molecule type" value="Transcribed_RNA"/>
</dbReference>
<reference evidence="1" key="2">
    <citation type="journal article" date="2015" name="Fish Shellfish Immunol.">
        <title>Early steps in the European eel (Anguilla anguilla)-Vibrio vulnificus interaction in the gills: Role of the RtxA13 toxin.</title>
        <authorList>
            <person name="Callol A."/>
            <person name="Pajuelo D."/>
            <person name="Ebbesson L."/>
            <person name="Teles M."/>
            <person name="MacKenzie S."/>
            <person name="Amaro C."/>
        </authorList>
    </citation>
    <scope>NUCLEOTIDE SEQUENCE</scope>
</reference>
<sequence length="20" mass="2076">MAVSSKFVEVPVAKIGESVV</sequence>
<evidence type="ECO:0000313" key="1">
    <source>
        <dbReference type="EMBL" id="JAH82261.1"/>
    </source>
</evidence>
<dbReference type="AlphaFoldDB" id="A0A0E9VW02"/>
<accession>A0A0E9VW02</accession>
<reference evidence="1" key="1">
    <citation type="submission" date="2014-11" db="EMBL/GenBank/DDBJ databases">
        <authorList>
            <person name="Amaro Gonzalez C."/>
        </authorList>
    </citation>
    <scope>NUCLEOTIDE SEQUENCE</scope>
</reference>